<dbReference type="EMBL" id="JAACFV010000129">
    <property type="protein sequence ID" value="KAF7504711.1"/>
    <property type="molecule type" value="Genomic_DNA"/>
</dbReference>
<feature type="domain" description="Choline/carnitine acyltransferase" evidence="9">
    <location>
        <begin position="653"/>
        <end position="726"/>
    </location>
</feature>
<keyword evidence="2" id="KW-0813">Transport</keyword>
<dbReference type="Pfam" id="PF00755">
    <property type="entry name" value="Carn_acyltransf"/>
    <property type="match status" value="2"/>
</dbReference>
<dbReference type="AlphaFoldDB" id="A0A8H7ACP2"/>
<feature type="region of interest" description="Disordered" evidence="8">
    <location>
        <begin position="1"/>
        <end position="53"/>
    </location>
</feature>
<protein>
    <recommendedName>
        <fullName evidence="9">Choline/carnitine acyltransferase domain-containing protein</fullName>
    </recommendedName>
</protein>
<dbReference type="InterPro" id="IPR000542">
    <property type="entry name" value="Carn_acyl_trans"/>
</dbReference>
<evidence type="ECO:0000256" key="5">
    <source>
        <dbReference type="ARBA" id="ARBA00023098"/>
    </source>
</evidence>
<dbReference type="SUPFAM" id="SSF52777">
    <property type="entry name" value="CoA-dependent acyltransferases"/>
    <property type="match status" value="2"/>
</dbReference>
<accession>A0A8H7ACP2</accession>
<feature type="domain" description="Choline/carnitine acyltransferase" evidence="9">
    <location>
        <begin position="63"/>
        <end position="579"/>
    </location>
</feature>
<dbReference type="PROSITE" id="PS00439">
    <property type="entry name" value="ACYLTRANSF_C_1"/>
    <property type="match status" value="1"/>
</dbReference>
<comment type="similarity">
    <text evidence="1">Belongs to the carnitine/choline acetyltransferase family.</text>
</comment>
<feature type="region of interest" description="Disordered" evidence="8">
    <location>
        <begin position="583"/>
        <end position="661"/>
    </location>
</feature>
<gene>
    <name evidence="10" type="ORF">GJ744_001780</name>
</gene>
<evidence type="ECO:0000256" key="2">
    <source>
        <dbReference type="ARBA" id="ARBA00022448"/>
    </source>
</evidence>
<evidence type="ECO:0000256" key="1">
    <source>
        <dbReference type="ARBA" id="ARBA00005232"/>
    </source>
</evidence>
<dbReference type="InterPro" id="IPR042231">
    <property type="entry name" value="Cho/carn_acyl_trans_2"/>
</dbReference>
<dbReference type="PROSITE" id="PS00440">
    <property type="entry name" value="ACYLTRANSF_C_2"/>
    <property type="match status" value="1"/>
</dbReference>
<dbReference type="Gene3D" id="3.30.559.70">
    <property type="entry name" value="Choline/Carnitine o-acyltransferase, domain 2"/>
    <property type="match status" value="1"/>
</dbReference>
<dbReference type="Gene3D" id="3.30.559.10">
    <property type="entry name" value="Chloramphenicol acetyltransferase-like domain"/>
    <property type="match status" value="1"/>
</dbReference>
<feature type="compositionally biased region" description="Polar residues" evidence="8">
    <location>
        <begin position="589"/>
        <end position="601"/>
    </location>
</feature>
<evidence type="ECO:0000256" key="7">
    <source>
        <dbReference type="PIRSR" id="PIRSR600542-1"/>
    </source>
</evidence>
<evidence type="ECO:0000259" key="9">
    <source>
        <dbReference type="Pfam" id="PF00755"/>
    </source>
</evidence>
<proteinExistence type="inferred from homology"/>
<dbReference type="GO" id="GO:0009437">
    <property type="term" value="P:carnitine metabolic process"/>
    <property type="evidence" value="ECO:0007669"/>
    <property type="project" value="TreeGrafter"/>
</dbReference>
<dbReference type="FunFam" id="3.30.559.10:FF:000025">
    <property type="entry name" value="Carnitine acetyl transferase"/>
    <property type="match status" value="1"/>
</dbReference>
<evidence type="ECO:0000313" key="10">
    <source>
        <dbReference type="EMBL" id="KAF7504711.1"/>
    </source>
</evidence>
<dbReference type="InterPro" id="IPR023213">
    <property type="entry name" value="CAT-like_dom_sf"/>
</dbReference>
<dbReference type="FunFam" id="3.30.559.70:FF:000003">
    <property type="entry name" value="Carnitine acetyl transferase FacC"/>
    <property type="match status" value="1"/>
</dbReference>
<reference evidence="10" key="1">
    <citation type="submission" date="2020-02" db="EMBL/GenBank/DDBJ databases">
        <authorList>
            <person name="Palmer J.M."/>
        </authorList>
    </citation>
    <scope>NUCLEOTIDE SEQUENCE</scope>
    <source>
        <strain evidence="10">EPUS1.4</strain>
        <tissue evidence="10">Thallus</tissue>
    </source>
</reference>
<dbReference type="PANTHER" id="PTHR22589:SF29">
    <property type="entry name" value="MITOCHONDRIAL CARNITINE O-ACETYLTRANSFERASE-RELATED"/>
    <property type="match status" value="1"/>
</dbReference>
<dbReference type="Gene3D" id="1.10.275.20">
    <property type="entry name" value="Choline/Carnitine o-acyltransferase"/>
    <property type="match status" value="1"/>
</dbReference>
<dbReference type="GO" id="GO:0006631">
    <property type="term" value="P:fatty acid metabolic process"/>
    <property type="evidence" value="ECO:0007669"/>
    <property type="project" value="UniProtKB-KW"/>
</dbReference>
<dbReference type="Proteomes" id="UP000606974">
    <property type="component" value="Unassembled WGS sequence"/>
</dbReference>
<feature type="compositionally biased region" description="Polar residues" evidence="8">
    <location>
        <begin position="1"/>
        <end position="25"/>
    </location>
</feature>
<dbReference type="GO" id="GO:0004092">
    <property type="term" value="F:carnitine O-acetyltransferase activity"/>
    <property type="evidence" value="ECO:0007669"/>
    <property type="project" value="TreeGrafter"/>
</dbReference>
<keyword evidence="6" id="KW-0012">Acyltransferase</keyword>
<dbReference type="OrthoDB" id="240216at2759"/>
<dbReference type="InterPro" id="IPR042572">
    <property type="entry name" value="Carn_acyl_trans_N"/>
</dbReference>
<keyword evidence="5" id="KW-0443">Lipid metabolism</keyword>
<evidence type="ECO:0000256" key="6">
    <source>
        <dbReference type="ARBA" id="ARBA00023315"/>
    </source>
</evidence>
<comment type="caution">
    <text evidence="10">The sequence shown here is derived from an EMBL/GenBank/DDBJ whole genome shotgun (WGS) entry which is preliminary data.</text>
</comment>
<evidence type="ECO:0000256" key="8">
    <source>
        <dbReference type="SAM" id="MobiDB-lite"/>
    </source>
</evidence>
<feature type="compositionally biased region" description="Basic and acidic residues" evidence="8">
    <location>
        <begin position="819"/>
        <end position="834"/>
    </location>
</feature>
<keyword evidence="4" id="KW-0276">Fatty acid metabolism</keyword>
<evidence type="ECO:0000313" key="11">
    <source>
        <dbReference type="Proteomes" id="UP000606974"/>
    </source>
</evidence>
<dbReference type="PANTHER" id="PTHR22589">
    <property type="entry name" value="CARNITINE O-ACYLTRANSFERASE"/>
    <property type="match status" value="1"/>
</dbReference>
<dbReference type="InterPro" id="IPR039551">
    <property type="entry name" value="Cho/carn_acyl_trans"/>
</dbReference>
<name>A0A8H7ACP2_9EURO</name>
<dbReference type="GO" id="GO:0005739">
    <property type="term" value="C:mitochondrion"/>
    <property type="evidence" value="ECO:0007669"/>
    <property type="project" value="TreeGrafter"/>
</dbReference>
<feature type="region of interest" description="Disordered" evidence="8">
    <location>
        <begin position="403"/>
        <end position="423"/>
    </location>
</feature>
<keyword evidence="3" id="KW-0808">Transferase</keyword>
<organism evidence="10 11">
    <name type="scientific">Endocarpon pusillum</name>
    <dbReference type="NCBI Taxonomy" id="364733"/>
    <lineage>
        <taxon>Eukaryota</taxon>
        <taxon>Fungi</taxon>
        <taxon>Dikarya</taxon>
        <taxon>Ascomycota</taxon>
        <taxon>Pezizomycotina</taxon>
        <taxon>Eurotiomycetes</taxon>
        <taxon>Chaetothyriomycetidae</taxon>
        <taxon>Verrucariales</taxon>
        <taxon>Verrucariaceae</taxon>
        <taxon>Endocarpon</taxon>
    </lineage>
</organism>
<feature type="active site" description="Proton acceptor" evidence="7">
    <location>
        <position position="369"/>
    </location>
</feature>
<evidence type="ECO:0000256" key="3">
    <source>
        <dbReference type="ARBA" id="ARBA00022679"/>
    </source>
</evidence>
<keyword evidence="11" id="KW-1185">Reference proteome</keyword>
<feature type="region of interest" description="Disordered" evidence="8">
    <location>
        <begin position="819"/>
        <end position="846"/>
    </location>
</feature>
<sequence length="846" mass="94541">MPKSLNESMNSTQMAPDTGPRSTDAATEAKTSYPEKVQEPLQDQKPNFKPGITYAAQDKLPKLPIPELGSTLKKYCEALLPLQTSREQEDTKAAAEEFLENEGRELQERLERYATGKTSYIEQFWYDSYLHYDNPVVLNLNPFFLLEDDPTPARNNQVTRAASLVISALCFVRAVRKEELPPDTLKGTPLDMYQYSRMFGTARVPTDNGCIIGQDSSAKHIVVLCKGQFYWFDVLDDNNDLIMTEKDVVQNLQVIVEDAEQIPIQEAAKAAVGVLSTENRKVWSGLRDVLTRDEGSNNAECLNIVDSSLFMLCLDYTEPTNVSDLCGNMLCGTNEVVKGVQVGTCTNRWYDKLQIIVCKNGSAGINFEHTGVDGHTVLRFASDVYTDTILRFARTINGQAPTLWASNSPDPSKRDPDSFGDVSTTPRKLEWDMIPELSIALRFAETRLADLIHQNEFQTLDFAGYGKNFMTSMGFSPDAFVQMAFQAAYYGLYGRVENTYEPAMTKIYLHGRTEAIRSVTPEAVEFVKTFWADNSAQKKVDALKKATQKHTAITKECGKAQGHDRHLYALYCVWQRAVDEEGREREESTGFSSNGYISGSESDMGGSPRRALDGEARHVSPPARNGNNTRLDRSTSRNNNHSSSNHHARKGGPSQMPALFMDPGWEKINTTILSTSNCGNPSLRHFGFGPVSGDGFGIGYIIKDDSVSICASSKHRQTRRFVDSLESYLLEIRKLLRVTKRESSHAKQTRAREVDARYELGGRTKSFGRLVRSDETDKKVVGSQMPLGDGVDDELESDDGLSGYGFFDAGMLLQVRRANQEKERKPHQVAEQKRRAVGKKLALSEY</sequence>
<dbReference type="FunFam" id="3.30.559.10:FF:000019">
    <property type="entry name" value="Carnitine acetyl transferase"/>
    <property type="match status" value="1"/>
</dbReference>
<evidence type="ECO:0000256" key="4">
    <source>
        <dbReference type="ARBA" id="ARBA00022832"/>
    </source>
</evidence>